<dbReference type="Pfam" id="PF05284">
    <property type="entry name" value="DUF736"/>
    <property type="match status" value="1"/>
</dbReference>
<sequence>MSQIGFFTRTADGFVGRVRTLSLDAELTFVPADNSGAENVPDYRIHLGDGDSGLEIGAGWKRTGERAGEYISIVLDDPSFMQPVRATLFQAGRGGREWQLVWNRPLRRPEGRE</sequence>
<dbReference type="InterPro" id="IPR007948">
    <property type="entry name" value="DUF736"/>
</dbReference>
<dbReference type="AlphaFoldDB" id="A0A023D9M6"/>
<reference evidence="2" key="1">
    <citation type="journal article" date="2014" name="FEMS Microbiol. Lett.">
        <title>Draft Genomic DNA Sequence of the Facultatively Methylotrophic Bacterium Acidomonas methanolica type strain MB58.</title>
        <authorList>
            <person name="Higashiura N."/>
            <person name="Hadano H."/>
            <person name="Hirakawa H."/>
            <person name="Matsutani M."/>
            <person name="Takabe S."/>
            <person name="Matsushita K."/>
            <person name="Azuma Y."/>
        </authorList>
    </citation>
    <scope>NUCLEOTIDE SEQUENCE [LARGE SCALE GENOMIC DNA]</scope>
    <source>
        <strain evidence="2">MB58</strain>
    </source>
</reference>
<proteinExistence type="predicted"/>
<gene>
    <name evidence="1" type="ORF">Amme_654_003</name>
</gene>
<reference evidence="1 2" key="2">
    <citation type="journal article" date="2014" name="FEMS Microbiol. Lett.">
        <title>Draft genomic DNA sequence of the facultatively methylotrophic bacterium Acidomonas methanolica type strain MB58.</title>
        <authorList>
            <person name="Higashiura N."/>
            <person name="Hadano H."/>
            <person name="Hirakawa H."/>
            <person name="Matsutani M."/>
            <person name="Takabe S."/>
            <person name="Matsushita K."/>
            <person name="Azuma Y."/>
        </authorList>
    </citation>
    <scope>NUCLEOTIDE SEQUENCE [LARGE SCALE GENOMIC DNA]</scope>
    <source>
        <strain evidence="1 2">MB58</strain>
    </source>
</reference>
<evidence type="ECO:0008006" key="3">
    <source>
        <dbReference type="Google" id="ProtNLM"/>
    </source>
</evidence>
<comment type="caution">
    <text evidence="1">The sequence shown here is derived from an EMBL/GenBank/DDBJ whole genome shotgun (WGS) entry which is preliminary data.</text>
</comment>
<dbReference type="EMBL" id="BAND01000489">
    <property type="protein sequence ID" value="GAJ30823.1"/>
    <property type="molecule type" value="Genomic_DNA"/>
</dbReference>
<accession>A0A023D9M6</accession>
<dbReference type="OrthoDB" id="9811595at2"/>
<organism evidence="1 2">
    <name type="scientific">Acidomonas methanolica NBRC 104435</name>
    <dbReference type="NCBI Taxonomy" id="1231351"/>
    <lineage>
        <taxon>Bacteria</taxon>
        <taxon>Pseudomonadati</taxon>
        <taxon>Pseudomonadota</taxon>
        <taxon>Alphaproteobacteria</taxon>
        <taxon>Acetobacterales</taxon>
        <taxon>Acetobacteraceae</taxon>
        <taxon>Acidomonas</taxon>
    </lineage>
</organism>
<evidence type="ECO:0000313" key="2">
    <source>
        <dbReference type="Proteomes" id="UP000019760"/>
    </source>
</evidence>
<dbReference type="RefSeq" id="WP_042062985.1">
    <property type="nucleotide sequence ID" value="NZ_BAND01000489.1"/>
</dbReference>
<name>A0A023D9M6_ACIMT</name>
<dbReference type="Proteomes" id="UP000019760">
    <property type="component" value="Unassembled WGS sequence"/>
</dbReference>
<evidence type="ECO:0000313" key="1">
    <source>
        <dbReference type="EMBL" id="GAJ30823.1"/>
    </source>
</evidence>
<protein>
    <recommendedName>
        <fullName evidence="3">DUF736 domain-containing protein</fullName>
    </recommendedName>
</protein>
<keyword evidence="2" id="KW-1185">Reference proteome</keyword>